<dbReference type="EMBL" id="LR025743">
    <property type="protein sequence ID" value="VBB15253.1"/>
    <property type="molecule type" value="Genomic_DNA"/>
</dbReference>
<reference evidence="4 5" key="1">
    <citation type="submission" date="2017-11" db="EMBL/GenBank/DDBJ databases">
        <authorList>
            <person name="Seth-Smith MB H."/>
        </authorList>
    </citation>
    <scope>NUCLEOTIDE SEQUENCE [LARGE SCALE GENOMIC DNA]</scope>
    <source>
        <strain evidence="4">E</strain>
    </source>
</reference>
<name>A0AAJ5NBP1_9BURK</name>
<sequence length="520" mass="52223">MTESVSTPRSRSRSTRSSARSRQRSAAAAGSTSARAAARPGSAPAGDASRDERTLDLFGDPVLEPGERAPAAVRSDVVLEADVADDVAAGRQPALDGFGAPAVDGAVAHDETGSAVKPRVAVVAEGVSATEGDDAANVGVGPVVDGVAMNEADAPAGDGAAAKAIELPATDGAAIKASGLQSSDDAAPKAPGLQVADGATAKAIEPPVADGAAIKAIGLQSSDDAAPKASGLHAADSAAEKAIGLQATAVAAAKATELQVADGEVAKPVVEAAAVKSREGRPAGDAVKERRSSSGGKRRAAAGTSEAPAVQSATVAASVDAAPEATGSNPAPDAASKVEPQTLAQPAAPAITATTATTRDATLQADASPSPVPQPVASAASFVTKPSSERTQAAAPAFDPDTHLRPLTDRLAALQADVDGLTRAADREMRRVNRLLLALAVVVLAGLVALILQTRQIANLKQDAATKQQRIDRLAADLSTQQATLMTLEEHHEALLSQVDRLQRSANREAAAAKRARRTR</sequence>
<proteinExistence type="predicted"/>
<dbReference type="Proteomes" id="UP000268684">
    <property type="component" value="Chromosome II"/>
</dbReference>
<evidence type="ECO:0000313" key="5">
    <source>
        <dbReference type="Proteomes" id="UP000268684"/>
    </source>
</evidence>
<feature type="compositionally biased region" description="Basic residues" evidence="2">
    <location>
        <begin position="10"/>
        <end position="23"/>
    </location>
</feature>
<protein>
    <recommendedName>
        <fullName evidence="6">Flagellar hook-length control protein FliK</fullName>
    </recommendedName>
</protein>
<keyword evidence="3" id="KW-1133">Transmembrane helix</keyword>
<feature type="transmembrane region" description="Helical" evidence="3">
    <location>
        <begin position="435"/>
        <end position="452"/>
    </location>
</feature>
<evidence type="ECO:0008006" key="6">
    <source>
        <dbReference type="Google" id="ProtNLM"/>
    </source>
</evidence>
<evidence type="ECO:0000256" key="2">
    <source>
        <dbReference type="SAM" id="MobiDB-lite"/>
    </source>
</evidence>
<keyword evidence="3" id="KW-0472">Membrane</keyword>
<feature type="region of interest" description="Disordered" evidence="2">
    <location>
        <begin position="364"/>
        <end position="403"/>
    </location>
</feature>
<dbReference type="RefSeq" id="WP_122170532.1">
    <property type="nucleotide sequence ID" value="NZ_LR025743.1"/>
</dbReference>
<accession>A0AAJ5NBP1</accession>
<feature type="compositionally biased region" description="Low complexity" evidence="2">
    <location>
        <begin position="364"/>
        <end position="381"/>
    </location>
</feature>
<feature type="region of interest" description="Disordered" evidence="2">
    <location>
        <begin position="273"/>
        <end position="349"/>
    </location>
</feature>
<feature type="compositionally biased region" description="Low complexity" evidence="2">
    <location>
        <begin position="24"/>
        <end position="47"/>
    </location>
</feature>
<keyword evidence="1" id="KW-0175">Coiled coil</keyword>
<keyword evidence="5" id="KW-1185">Reference proteome</keyword>
<feature type="coiled-coil region" evidence="1">
    <location>
        <begin position="457"/>
        <end position="519"/>
    </location>
</feature>
<organism evidence="4 5">
    <name type="scientific">Burkholderia stabilis</name>
    <dbReference type="NCBI Taxonomy" id="95485"/>
    <lineage>
        <taxon>Bacteria</taxon>
        <taxon>Pseudomonadati</taxon>
        <taxon>Pseudomonadota</taxon>
        <taxon>Betaproteobacteria</taxon>
        <taxon>Burkholderiales</taxon>
        <taxon>Burkholderiaceae</taxon>
        <taxon>Burkholderia</taxon>
        <taxon>Burkholderia cepacia complex</taxon>
    </lineage>
</organism>
<feature type="compositionally biased region" description="Basic and acidic residues" evidence="2">
    <location>
        <begin position="276"/>
        <end position="292"/>
    </location>
</feature>
<dbReference type="AlphaFoldDB" id="A0AAJ5NBP1"/>
<evidence type="ECO:0000256" key="3">
    <source>
        <dbReference type="SAM" id="Phobius"/>
    </source>
</evidence>
<feature type="region of interest" description="Disordered" evidence="2">
    <location>
        <begin position="1"/>
        <end position="72"/>
    </location>
</feature>
<gene>
    <name evidence="4" type="ORF">BSTAB16_5449</name>
</gene>
<dbReference type="GeneID" id="71057871"/>
<keyword evidence="3" id="KW-0812">Transmembrane</keyword>
<evidence type="ECO:0000256" key="1">
    <source>
        <dbReference type="SAM" id="Coils"/>
    </source>
</evidence>
<evidence type="ECO:0000313" key="4">
    <source>
        <dbReference type="EMBL" id="VBB15253.1"/>
    </source>
</evidence>